<dbReference type="AlphaFoldDB" id="A0A2X0IGP8"/>
<evidence type="ECO:0000259" key="2">
    <source>
        <dbReference type="Pfam" id="PF08237"/>
    </source>
</evidence>
<organism evidence="3 4">
    <name type="scientific">Streptacidiphilus pinicola</name>
    <dbReference type="NCBI Taxonomy" id="2219663"/>
    <lineage>
        <taxon>Bacteria</taxon>
        <taxon>Bacillati</taxon>
        <taxon>Actinomycetota</taxon>
        <taxon>Actinomycetes</taxon>
        <taxon>Kitasatosporales</taxon>
        <taxon>Streptomycetaceae</taxon>
        <taxon>Streptacidiphilus</taxon>
    </lineage>
</organism>
<reference evidence="3 4" key="1">
    <citation type="submission" date="2018-06" db="EMBL/GenBank/DDBJ databases">
        <title>Streptacidiphilus pinicola sp. nov., isolated from pine grove soil.</title>
        <authorList>
            <person name="Roh S.G."/>
            <person name="Park S."/>
            <person name="Kim M.-K."/>
            <person name="Yun B.-R."/>
            <person name="Park J."/>
            <person name="Kim M.J."/>
            <person name="Kim Y.S."/>
            <person name="Kim S.B."/>
        </authorList>
    </citation>
    <scope>NUCLEOTIDE SEQUENCE [LARGE SCALE GENOMIC DNA]</scope>
    <source>
        <strain evidence="3 4">MMS16-CNU450</strain>
    </source>
</reference>
<keyword evidence="4" id="KW-1185">Reference proteome</keyword>
<dbReference type="OrthoDB" id="3604642at2"/>
<feature type="domain" description="PE-PPE" evidence="2">
    <location>
        <begin position="76"/>
        <end position="185"/>
    </location>
</feature>
<feature type="signal peptide" evidence="1">
    <location>
        <begin position="1"/>
        <end position="27"/>
    </location>
</feature>
<dbReference type="Pfam" id="PF08237">
    <property type="entry name" value="PE-PPE"/>
    <property type="match status" value="1"/>
</dbReference>
<comment type="caution">
    <text evidence="3">The sequence shown here is derived from an EMBL/GenBank/DDBJ whole genome shotgun (WGS) entry which is preliminary data.</text>
</comment>
<dbReference type="Gene3D" id="3.40.50.1820">
    <property type="entry name" value="alpha/beta hydrolase"/>
    <property type="match status" value="1"/>
</dbReference>
<keyword evidence="1" id="KW-0732">Signal</keyword>
<proteinExistence type="predicted"/>
<dbReference type="RefSeq" id="WP_111502097.1">
    <property type="nucleotide sequence ID" value="NZ_QKYN01000070.1"/>
</dbReference>
<dbReference type="EMBL" id="QKYN01000070">
    <property type="protein sequence ID" value="RAG84204.1"/>
    <property type="molecule type" value="Genomic_DNA"/>
</dbReference>
<gene>
    <name evidence="3" type="ORF">DN069_18285</name>
</gene>
<accession>A0A2X0IGP8</accession>
<dbReference type="SUPFAM" id="SSF53474">
    <property type="entry name" value="alpha/beta-Hydrolases"/>
    <property type="match status" value="1"/>
</dbReference>
<dbReference type="InterPro" id="IPR029058">
    <property type="entry name" value="AB_hydrolase_fold"/>
</dbReference>
<evidence type="ECO:0000313" key="4">
    <source>
        <dbReference type="Proteomes" id="UP000248889"/>
    </source>
</evidence>
<feature type="chain" id="PRO_5038522411" description="PE-PPE domain-containing protein" evidence="1">
    <location>
        <begin position="28"/>
        <end position="257"/>
    </location>
</feature>
<name>A0A2X0IGP8_9ACTN</name>
<dbReference type="Proteomes" id="UP000248889">
    <property type="component" value="Unassembled WGS sequence"/>
</dbReference>
<dbReference type="InterPro" id="IPR013228">
    <property type="entry name" value="PE-PPE_C"/>
</dbReference>
<evidence type="ECO:0000256" key="1">
    <source>
        <dbReference type="SAM" id="SignalP"/>
    </source>
</evidence>
<sequence>MSVRRWKAALGAAALALVSAAVAPATADAAPAHHHSTQHHYYVEIGGTGAQAPAPACTYSYYYANKELHGGIPVPVCYPASGGPFVGSHNEVPAPLAPSFNDSVHQGYVNALAALEKAYHADPTARFTVAGYSQGAWVGDLVLQTIAANRTDIPRSHVDGMLWSDPMQPGTGFWHLLPRGIWLPLVAPSPGTGPVGFPGMHVRRFCIHTDGICDATSLASVPGFLKEHPRYQLPGNVMPDTIGHDGGDGIVWYPATT</sequence>
<evidence type="ECO:0000313" key="3">
    <source>
        <dbReference type="EMBL" id="RAG84204.1"/>
    </source>
</evidence>
<protein>
    <recommendedName>
        <fullName evidence="2">PE-PPE domain-containing protein</fullName>
    </recommendedName>
</protein>